<reference evidence="9" key="2">
    <citation type="submission" date="2022-04" db="EMBL/GenBank/DDBJ databases">
        <authorList>
            <person name="Komine T."/>
            <person name="Fukano H."/>
            <person name="Wada S."/>
        </authorList>
    </citation>
    <scope>NUCLEOTIDE SEQUENCE</scope>
    <source>
        <strain evidence="9">NJB18185</strain>
    </source>
</reference>
<dbReference type="NCBIfam" id="TIGR03920">
    <property type="entry name" value="T7SS_EccD"/>
    <property type="match status" value="1"/>
</dbReference>
<comment type="caution">
    <text evidence="9">The sequence shown here is derived from an EMBL/GenBank/DDBJ whole genome shotgun (WGS) entry which is preliminary data.</text>
</comment>
<feature type="transmembrane region" description="Helical" evidence="7">
    <location>
        <begin position="310"/>
        <end position="335"/>
    </location>
</feature>
<accession>A0AA37PMB3</accession>
<feature type="transmembrane region" description="Helical" evidence="7">
    <location>
        <begin position="364"/>
        <end position="385"/>
    </location>
</feature>
<dbReference type="AlphaFoldDB" id="A0AA37PMB3"/>
<dbReference type="Gene3D" id="3.10.20.90">
    <property type="entry name" value="Phosphatidylinositol 3-kinase Catalytic Subunit, Chain A, domain 1"/>
    <property type="match status" value="1"/>
</dbReference>
<keyword evidence="4 7" id="KW-0812">Transmembrane</keyword>
<comment type="subcellular location">
    <subcellularLocation>
        <location evidence="1">Cell membrane</location>
        <topology evidence="1">Multi-pass membrane protein</topology>
    </subcellularLocation>
</comment>
<keyword evidence="6 7" id="KW-0472">Membrane</keyword>
<dbReference type="InterPro" id="IPR044049">
    <property type="entry name" value="EccD_transm"/>
</dbReference>
<dbReference type="EMBL" id="BQYH01000017">
    <property type="protein sequence ID" value="GKU72971.1"/>
    <property type="molecule type" value="Genomic_DNA"/>
</dbReference>
<evidence type="ECO:0000256" key="3">
    <source>
        <dbReference type="ARBA" id="ARBA00022475"/>
    </source>
</evidence>
<evidence type="ECO:0000256" key="2">
    <source>
        <dbReference type="ARBA" id="ARBA00006162"/>
    </source>
</evidence>
<evidence type="ECO:0000256" key="6">
    <source>
        <dbReference type="ARBA" id="ARBA00023136"/>
    </source>
</evidence>
<organism evidence="9 10">
    <name type="scientific">Mycobacterium montefiorense</name>
    <dbReference type="NCBI Taxonomy" id="154654"/>
    <lineage>
        <taxon>Bacteria</taxon>
        <taxon>Bacillati</taxon>
        <taxon>Actinomycetota</taxon>
        <taxon>Actinomycetes</taxon>
        <taxon>Mycobacteriales</taxon>
        <taxon>Mycobacteriaceae</taxon>
        <taxon>Mycobacterium</taxon>
        <taxon>Mycobacterium simiae complex</taxon>
    </lineage>
</organism>
<feature type="transmembrane region" description="Helical" evidence="7">
    <location>
        <begin position="180"/>
        <end position="201"/>
    </location>
</feature>
<dbReference type="Proteomes" id="UP001139505">
    <property type="component" value="Unassembled WGS sequence"/>
</dbReference>
<keyword evidence="5 7" id="KW-1133">Transmembrane helix</keyword>
<reference evidence="9" key="1">
    <citation type="journal article" date="2022" name="Microbiol. Resour. Announc.">
        <title>Draft Genome Sequences of Eight Mycobacterium montefiorense Strains Isolated from Salamanders in Captivity.</title>
        <authorList>
            <person name="Komine T."/>
            <person name="Ihara H."/>
            <person name="Fukano H."/>
            <person name="Hoshino Y."/>
            <person name="Kurata O."/>
            <person name="Wada S."/>
        </authorList>
    </citation>
    <scope>NUCLEOTIDE SEQUENCE</scope>
    <source>
        <strain evidence="9">NJB18185</strain>
    </source>
</reference>
<evidence type="ECO:0000259" key="8">
    <source>
        <dbReference type="Pfam" id="PF19053"/>
    </source>
</evidence>
<dbReference type="InterPro" id="IPR006707">
    <property type="entry name" value="T7SS_EccD"/>
</dbReference>
<evidence type="ECO:0000256" key="7">
    <source>
        <dbReference type="SAM" id="Phobius"/>
    </source>
</evidence>
<dbReference type="Pfam" id="PF19053">
    <property type="entry name" value="EccD"/>
    <property type="match status" value="1"/>
</dbReference>
<protein>
    <submittedName>
        <fullName evidence="9">ESX-4 secretion system protein eccD4</fullName>
    </submittedName>
</protein>
<dbReference type="InterPro" id="IPR024962">
    <property type="entry name" value="YukD-like"/>
</dbReference>
<feature type="domain" description="EccD-like transmembrane" evidence="8">
    <location>
        <begin position="132"/>
        <end position="451"/>
    </location>
</feature>
<evidence type="ECO:0000256" key="1">
    <source>
        <dbReference type="ARBA" id="ARBA00004651"/>
    </source>
</evidence>
<keyword evidence="3" id="KW-1003">Cell membrane</keyword>
<feature type="transmembrane region" description="Helical" evidence="7">
    <location>
        <begin position="261"/>
        <end position="289"/>
    </location>
</feature>
<dbReference type="PIRSF" id="PIRSF017804">
    <property type="entry name" value="Secretion_EccD1"/>
    <property type="match status" value="1"/>
</dbReference>
<name>A0AA37PMB3_9MYCO</name>
<evidence type="ECO:0000313" key="10">
    <source>
        <dbReference type="Proteomes" id="UP001139505"/>
    </source>
</evidence>
<dbReference type="Pfam" id="PF08817">
    <property type="entry name" value="YukD"/>
    <property type="match status" value="1"/>
</dbReference>
<proteinExistence type="inferred from homology"/>
<evidence type="ECO:0000256" key="5">
    <source>
        <dbReference type="ARBA" id="ARBA00022989"/>
    </source>
</evidence>
<feature type="transmembrane region" description="Helical" evidence="7">
    <location>
        <begin position="425"/>
        <end position="446"/>
    </location>
</feature>
<feature type="transmembrane region" description="Helical" evidence="7">
    <location>
        <begin position="236"/>
        <end position="255"/>
    </location>
</feature>
<feature type="transmembrane region" description="Helical" evidence="7">
    <location>
        <begin position="152"/>
        <end position="173"/>
    </location>
</feature>
<dbReference type="GO" id="GO:0005886">
    <property type="term" value="C:plasma membrane"/>
    <property type="evidence" value="ECO:0007669"/>
    <property type="project" value="UniProtKB-SubCell"/>
</dbReference>
<feature type="transmembrane region" description="Helical" evidence="7">
    <location>
        <begin position="119"/>
        <end position="140"/>
    </location>
</feature>
<gene>
    <name evidence="9" type="primary">eccD4</name>
    <name evidence="9" type="ORF">NJB18185_27430</name>
</gene>
<evidence type="ECO:0000313" key="9">
    <source>
        <dbReference type="EMBL" id="GKU72971.1"/>
    </source>
</evidence>
<comment type="similarity">
    <text evidence="2">Belongs to the EccD/Snm4 family.</text>
</comment>
<evidence type="ECO:0000256" key="4">
    <source>
        <dbReference type="ARBA" id="ARBA00022692"/>
    </source>
</evidence>
<feature type="transmembrane region" description="Helical" evidence="7">
    <location>
        <begin position="391"/>
        <end position="413"/>
    </location>
</feature>
<sequence>MSVSDQGLRRVSVHAGTAVADLALPCRMPVAALLPPIVDILKAHGVSDLTGVSYQLSIPGAAALDSSMTLVQNGIRDGDVLVVSRSAAPPPAFRHDDVAQAVSQILNERTSSPSQIRRVMRLSASLAAGYLAGIGSLALIRNTFMAGAEGHRGATAGIAVSVAFAAAMMSALAQRAYRDAMAGLTLGLTSTAFAATAGFLAVPGAPGLPNVLLAASSAAVTATLTMRVSGCGEITLTAVSCFAAVVAVAAFGGVLTGVPPYVIGAVSAVVSLGLLGVSAPAAVVLAGLSPKSNCDNAVEDLTANALRADAWLSILLAAFSSSGAVGAIVTVLAGIPRSGCSTFSAATGVLLLLRANAVDRNGTLVCFIGAVVTIGTTVGFAAIRAPEHGPWIAAATTLLVATTVYLGFVAPGISFSPIARKSAELLECLVLIAMVPLTCWICGFYDTARGLHPTWS</sequence>